<evidence type="ECO:0000313" key="1">
    <source>
        <dbReference type="EMBL" id="NMY13816.1"/>
    </source>
</evidence>
<accession>A0A7Y1ADP7</accession>
<comment type="caution">
    <text evidence="1">The sequence shown here is derived from an EMBL/GenBank/DDBJ whole genome shotgun (WGS) entry which is preliminary data.</text>
</comment>
<evidence type="ECO:0000313" key="2">
    <source>
        <dbReference type="Proteomes" id="UP000537729"/>
    </source>
</evidence>
<proteinExistence type="predicted"/>
<dbReference type="Proteomes" id="UP000537729">
    <property type="component" value="Unassembled WGS sequence"/>
</dbReference>
<sequence length="112" mass="12495">MDYYAKIKARGYGFISVKFSHATRIYLAISRDGELQKIPVLGKKTSGKGKQLYYFAECSSGQGAEVELQRCRLYSGAYRALKQLHEGLDELIASNNGYVSVLESSLKGMYLP</sequence>
<reference evidence="1 2" key="1">
    <citation type="journal article" date="2020" name="Front. Microbiol.">
        <title>Genetic Organization of the aprX-lipA2 Operon Affects the Proteolytic Potential of Pseudomonas Species in Milk.</title>
        <authorList>
            <person name="Maier C."/>
            <person name="Huptas C."/>
            <person name="von Neubeck M."/>
            <person name="Scherer S."/>
            <person name="Wenning M."/>
            <person name="Lucking G."/>
        </authorList>
    </citation>
    <scope>NUCLEOTIDE SEQUENCE [LARGE SCALE GENOMIC DNA]</scope>
    <source>
        <strain evidence="1 2">DSM 16272</strain>
    </source>
</reference>
<protein>
    <submittedName>
        <fullName evidence="1">Uncharacterized protein</fullName>
    </submittedName>
</protein>
<organism evidence="1 2">
    <name type="scientific">Pseudomonas veronii</name>
    <dbReference type="NCBI Taxonomy" id="76761"/>
    <lineage>
        <taxon>Bacteria</taxon>
        <taxon>Pseudomonadati</taxon>
        <taxon>Pseudomonadota</taxon>
        <taxon>Gammaproteobacteria</taxon>
        <taxon>Pseudomonadales</taxon>
        <taxon>Pseudomonadaceae</taxon>
        <taxon>Pseudomonas</taxon>
    </lineage>
</organism>
<dbReference type="EMBL" id="JAAQWG010000135">
    <property type="protein sequence ID" value="NMY13816.1"/>
    <property type="molecule type" value="Genomic_DNA"/>
</dbReference>
<gene>
    <name evidence="1" type="ORF">HBO38_36550</name>
</gene>
<name>A0A7Y1ADP7_PSEVE</name>
<dbReference type="AlphaFoldDB" id="A0A7Y1ADP7"/>
<dbReference type="RefSeq" id="WP_169886769.1">
    <property type="nucleotide sequence ID" value="NZ_JAAQWG010000135.1"/>
</dbReference>